<dbReference type="AlphaFoldDB" id="A0A0L0FM57"/>
<evidence type="ECO:0000313" key="7">
    <source>
        <dbReference type="EMBL" id="KNC77098.1"/>
    </source>
</evidence>
<dbReference type="InterPro" id="IPR015659">
    <property type="entry name" value="Proline_oxidase"/>
</dbReference>
<dbReference type="PANTHER" id="PTHR13914:SF0">
    <property type="entry name" value="PROLINE DEHYDROGENASE 1, MITOCHONDRIAL"/>
    <property type="match status" value="1"/>
</dbReference>
<comment type="cofactor">
    <cofactor evidence="5">
        <name>FAD</name>
        <dbReference type="ChEBI" id="CHEBI:57692"/>
    </cofactor>
</comment>
<dbReference type="eggNOG" id="KOG0186">
    <property type="taxonomic scope" value="Eukaryota"/>
</dbReference>
<keyword evidence="5" id="KW-0285">Flavoprotein</keyword>
<dbReference type="GO" id="GO:0005739">
    <property type="term" value="C:mitochondrion"/>
    <property type="evidence" value="ECO:0007669"/>
    <property type="project" value="TreeGrafter"/>
</dbReference>
<dbReference type="GO" id="GO:0010133">
    <property type="term" value="P:L-proline catabolic process to L-glutamate"/>
    <property type="evidence" value="ECO:0007669"/>
    <property type="project" value="TreeGrafter"/>
</dbReference>
<dbReference type="InterPro" id="IPR002872">
    <property type="entry name" value="Proline_DH_dom"/>
</dbReference>
<gene>
    <name evidence="7" type="ORF">SARC_10433</name>
</gene>
<dbReference type="InterPro" id="IPR029041">
    <property type="entry name" value="FAD-linked_oxidoreductase-like"/>
</dbReference>
<organism evidence="7 8">
    <name type="scientific">Sphaeroforma arctica JP610</name>
    <dbReference type="NCBI Taxonomy" id="667725"/>
    <lineage>
        <taxon>Eukaryota</taxon>
        <taxon>Ichthyosporea</taxon>
        <taxon>Ichthyophonida</taxon>
        <taxon>Sphaeroforma</taxon>
    </lineage>
</organism>
<reference evidence="7 8" key="1">
    <citation type="submission" date="2011-02" db="EMBL/GenBank/DDBJ databases">
        <title>The Genome Sequence of Sphaeroforma arctica JP610.</title>
        <authorList>
            <consortium name="The Broad Institute Genome Sequencing Platform"/>
            <person name="Russ C."/>
            <person name="Cuomo C."/>
            <person name="Young S.K."/>
            <person name="Zeng Q."/>
            <person name="Gargeya S."/>
            <person name="Alvarado L."/>
            <person name="Berlin A."/>
            <person name="Chapman S.B."/>
            <person name="Chen Z."/>
            <person name="Freedman E."/>
            <person name="Gellesch M."/>
            <person name="Goldberg J."/>
            <person name="Griggs A."/>
            <person name="Gujja S."/>
            <person name="Heilman E."/>
            <person name="Heiman D."/>
            <person name="Howarth C."/>
            <person name="Mehta T."/>
            <person name="Neiman D."/>
            <person name="Pearson M."/>
            <person name="Roberts A."/>
            <person name="Saif S."/>
            <person name="Shea T."/>
            <person name="Shenoy N."/>
            <person name="Sisk P."/>
            <person name="Stolte C."/>
            <person name="Sykes S."/>
            <person name="White J."/>
            <person name="Yandava C."/>
            <person name="Burger G."/>
            <person name="Gray M.W."/>
            <person name="Holland P.W.H."/>
            <person name="King N."/>
            <person name="Lang F.B.F."/>
            <person name="Roger A.J."/>
            <person name="Ruiz-Trillo I."/>
            <person name="Haas B."/>
            <person name="Nusbaum C."/>
            <person name="Birren B."/>
        </authorList>
    </citation>
    <scope>NUCLEOTIDE SEQUENCE [LARGE SCALE GENOMIC DNA]</scope>
    <source>
        <strain evidence="7 8">JP610</strain>
    </source>
</reference>
<evidence type="ECO:0000256" key="2">
    <source>
        <dbReference type="ARBA" id="ARBA00012695"/>
    </source>
</evidence>
<evidence type="ECO:0000256" key="4">
    <source>
        <dbReference type="ARBA" id="ARBA00023062"/>
    </source>
</evidence>
<name>A0A0L0FM57_9EUKA</name>
<dbReference type="Proteomes" id="UP000054560">
    <property type="component" value="Unassembled WGS sequence"/>
</dbReference>
<keyword evidence="8" id="KW-1185">Reference proteome</keyword>
<keyword evidence="5" id="KW-0274">FAD</keyword>
<dbReference type="OrthoDB" id="5464at2759"/>
<sequence>MFRFVCTFPSIRSSGITPRNYHAGFPSKVASHGNHSIAGAPTRPVRAVITPSASHARGIAIPASTAAGHIEEPQQRSPRKLLVDFGDFTAAYKYQNLATLLRSYSVLKLCQYGVLVRNSRKLIDFSYTVLGDKLTNRLMEFTFYGHFCGGEDAVSVERSIQILKNANVGAILDYAAEADVEEDMVDQVTDLSGGVNQDEIIARTYSYENEAHCDINMDVTRHAVMSAGEGGPGGFAAVKLTSLGRPDFLESMAKKLVNSNLSLSGCLKTMCAEEVIQYENMIGRVEKLATTAQKMGVSLLIDAEQTYMQPTIDRVVLDLQRRYNKDTPVVYNTFQCYLTDSASRAKRDLEYAKKEGWIFAAKFVRGAYIVQERARAEQMGYEDPIHDTIYDTHKNYNDCVRMALKDISHCSIMVATHNEESVWRTVQQMKAMGIPQKGSGVYFGQLLGMCDHITYNLGREGFEAFKYVPYGPVHEVLPYLIRRAVENSDIMGSAQKELTQLKVEIRKRLTLGLM</sequence>
<dbReference type="GO" id="GO:0071949">
    <property type="term" value="F:FAD binding"/>
    <property type="evidence" value="ECO:0007669"/>
    <property type="project" value="TreeGrafter"/>
</dbReference>
<keyword evidence="3 5" id="KW-0560">Oxidoreductase</keyword>
<dbReference type="GeneID" id="25910937"/>
<keyword evidence="4 5" id="KW-0642">Proline metabolism</keyword>
<evidence type="ECO:0000256" key="3">
    <source>
        <dbReference type="ARBA" id="ARBA00023002"/>
    </source>
</evidence>
<dbReference type="EMBL" id="KQ242843">
    <property type="protein sequence ID" value="KNC77098.1"/>
    <property type="molecule type" value="Genomic_DNA"/>
</dbReference>
<evidence type="ECO:0000256" key="1">
    <source>
        <dbReference type="ARBA" id="ARBA00005869"/>
    </source>
</evidence>
<dbReference type="SUPFAM" id="SSF51730">
    <property type="entry name" value="FAD-linked oxidoreductase"/>
    <property type="match status" value="1"/>
</dbReference>
<dbReference type="PANTHER" id="PTHR13914">
    <property type="entry name" value="PROLINE OXIDASE"/>
    <property type="match status" value="1"/>
</dbReference>
<comment type="function">
    <text evidence="5">Converts proline to delta-1-pyrroline-5-carboxylate.</text>
</comment>
<evidence type="ECO:0000313" key="8">
    <source>
        <dbReference type="Proteomes" id="UP000054560"/>
    </source>
</evidence>
<dbReference type="STRING" id="667725.A0A0L0FM57"/>
<protein>
    <recommendedName>
        <fullName evidence="2 5">Proline dehydrogenase</fullName>
        <ecNumber evidence="2 5">1.5.5.2</ecNumber>
    </recommendedName>
</protein>
<dbReference type="RefSeq" id="XP_014151000.1">
    <property type="nucleotide sequence ID" value="XM_014295525.1"/>
</dbReference>
<comment type="similarity">
    <text evidence="1 5">Belongs to the proline oxidase family.</text>
</comment>
<proteinExistence type="inferred from homology"/>
<feature type="domain" description="Proline dehydrogenase" evidence="6">
    <location>
        <begin position="158"/>
        <end position="491"/>
    </location>
</feature>
<dbReference type="Pfam" id="PF01619">
    <property type="entry name" value="Pro_dh"/>
    <property type="match status" value="1"/>
</dbReference>
<dbReference type="EC" id="1.5.5.2" evidence="2 5"/>
<evidence type="ECO:0000256" key="5">
    <source>
        <dbReference type="RuleBase" id="RU364054"/>
    </source>
</evidence>
<dbReference type="GO" id="GO:0004657">
    <property type="term" value="F:proline dehydrogenase activity"/>
    <property type="evidence" value="ECO:0007669"/>
    <property type="project" value="UniProtKB-EC"/>
</dbReference>
<accession>A0A0L0FM57</accession>
<dbReference type="Gene3D" id="3.20.20.220">
    <property type="match status" value="1"/>
</dbReference>
<comment type="catalytic activity">
    <reaction evidence="5">
        <text>L-proline + a quinone = (S)-1-pyrroline-5-carboxylate + a quinol + H(+)</text>
        <dbReference type="Rhea" id="RHEA:23784"/>
        <dbReference type="ChEBI" id="CHEBI:15378"/>
        <dbReference type="ChEBI" id="CHEBI:17388"/>
        <dbReference type="ChEBI" id="CHEBI:24646"/>
        <dbReference type="ChEBI" id="CHEBI:60039"/>
        <dbReference type="ChEBI" id="CHEBI:132124"/>
        <dbReference type="EC" id="1.5.5.2"/>
    </reaction>
</comment>
<evidence type="ECO:0000259" key="6">
    <source>
        <dbReference type="Pfam" id="PF01619"/>
    </source>
</evidence>